<dbReference type="SUPFAM" id="SSF47473">
    <property type="entry name" value="EF-hand"/>
    <property type="match status" value="1"/>
</dbReference>
<dbReference type="Gene3D" id="1.10.238.10">
    <property type="entry name" value="EF-hand"/>
    <property type="match status" value="2"/>
</dbReference>
<keyword evidence="5" id="KW-1185">Reference proteome</keyword>
<dbReference type="InterPro" id="IPR018247">
    <property type="entry name" value="EF_Hand_1_Ca_BS"/>
</dbReference>
<dbReference type="GO" id="GO:0016301">
    <property type="term" value="F:kinase activity"/>
    <property type="evidence" value="ECO:0007669"/>
    <property type="project" value="UniProtKB-KW"/>
</dbReference>
<dbReference type="PROSITE" id="PS00018">
    <property type="entry name" value="EF_HAND_1"/>
    <property type="match status" value="1"/>
</dbReference>
<keyword evidence="4" id="KW-0418">Kinase</keyword>
<comment type="caution">
    <text evidence="4">The sequence shown here is derived from an EMBL/GenBank/DDBJ whole genome shotgun (WGS) entry which is preliminary data.</text>
</comment>
<dbReference type="InterPro" id="IPR011992">
    <property type="entry name" value="EF-hand-dom_pair"/>
</dbReference>
<name>A0A210PWT4_MIZYE</name>
<evidence type="ECO:0000256" key="2">
    <source>
        <dbReference type="SAM" id="SignalP"/>
    </source>
</evidence>
<dbReference type="GO" id="GO:0005509">
    <property type="term" value="F:calcium ion binding"/>
    <property type="evidence" value="ECO:0007669"/>
    <property type="project" value="InterPro"/>
</dbReference>
<evidence type="ECO:0000313" key="5">
    <source>
        <dbReference type="Proteomes" id="UP000242188"/>
    </source>
</evidence>
<sequence length="146" mass="17036">MYTQRVYLLSLFLGLALSATHHNHNLGGGTLITDIVDRLWINADINDDSELSEPEFLREFIDNFDRDGQHTVSETEFIHQWSHSYHEHKDFTQLVFQHFDLDGDGTLTESDLHRLFNHMDLNADTQISKAEFTTMMAYVFGRLPYE</sequence>
<evidence type="ECO:0000259" key="3">
    <source>
        <dbReference type="PROSITE" id="PS50222"/>
    </source>
</evidence>
<dbReference type="OrthoDB" id="6062277at2759"/>
<gene>
    <name evidence="4" type="ORF">KP79_PYT15962</name>
</gene>
<keyword evidence="4" id="KW-0808">Transferase</keyword>
<dbReference type="EMBL" id="NEDP02005434">
    <property type="protein sequence ID" value="OWF40934.1"/>
    <property type="molecule type" value="Genomic_DNA"/>
</dbReference>
<evidence type="ECO:0000313" key="4">
    <source>
        <dbReference type="EMBL" id="OWF40934.1"/>
    </source>
</evidence>
<dbReference type="InterPro" id="IPR002048">
    <property type="entry name" value="EF_hand_dom"/>
</dbReference>
<dbReference type="SMART" id="SM00054">
    <property type="entry name" value="EFh"/>
    <property type="match status" value="2"/>
</dbReference>
<keyword evidence="2" id="KW-0732">Signal</keyword>
<accession>A0A210PWT4</accession>
<feature type="chain" id="PRO_5012013003" evidence="2">
    <location>
        <begin position="19"/>
        <end position="146"/>
    </location>
</feature>
<protein>
    <submittedName>
        <fullName evidence="4">Calcium-dependent protein kinase 31</fullName>
    </submittedName>
</protein>
<feature type="signal peptide" evidence="2">
    <location>
        <begin position="1"/>
        <end position="18"/>
    </location>
</feature>
<dbReference type="AlphaFoldDB" id="A0A210PWT4"/>
<evidence type="ECO:0000256" key="1">
    <source>
        <dbReference type="ARBA" id="ARBA00022837"/>
    </source>
</evidence>
<proteinExistence type="predicted"/>
<keyword evidence="1" id="KW-0106">Calcium</keyword>
<feature type="domain" description="EF-hand" evidence="3">
    <location>
        <begin position="87"/>
        <end position="122"/>
    </location>
</feature>
<dbReference type="PROSITE" id="PS50222">
    <property type="entry name" value="EF_HAND_2"/>
    <property type="match status" value="1"/>
</dbReference>
<reference evidence="4 5" key="1">
    <citation type="journal article" date="2017" name="Nat. Ecol. Evol.">
        <title>Scallop genome provides insights into evolution of bilaterian karyotype and development.</title>
        <authorList>
            <person name="Wang S."/>
            <person name="Zhang J."/>
            <person name="Jiao W."/>
            <person name="Li J."/>
            <person name="Xun X."/>
            <person name="Sun Y."/>
            <person name="Guo X."/>
            <person name="Huan P."/>
            <person name="Dong B."/>
            <person name="Zhang L."/>
            <person name="Hu X."/>
            <person name="Sun X."/>
            <person name="Wang J."/>
            <person name="Zhao C."/>
            <person name="Wang Y."/>
            <person name="Wang D."/>
            <person name="Huang X."/>
            <person name="Wang R."/>
            <person name="Lv J."/>
            <person name="Li Y."/>
            <person name="Zhang Z."/>
            <person name="Liu B."/>
            <person name="Lu W."/>
            <person name="Hui Y."/>
            <person name="Liang J."/>
            <person name="Zhou Z."/>
            <person name="Hou R."/>
            <person name="Li X."/>
            <person name="Liu Y."/>
            <person name="Li H."/>
            <person name="Ning X."/>
            <person name="Lin Y."/>
            <person name="Zhao L."/>
            <person name="Xing Q."/>
            <person name="Dou J."/>
            <person name="Li Y."/>
            <person name="Mao J."/>
            <person name="Guo H."/>
            <person name="Dou H."/>
            <person name="Li T."/>
            <person name="Mu C."/>
            <person name="Jiang W."/>
            <person name="Fu Q."/>
            <person name="Fu X."/>
            <person name="Miao Y."/>
            <person name="Liu J."/>
            <person name="Yu Q."/>
            <person name="Li R."/>
            <person name="Liao H."/>
            <person name="Li X."/>
            <person name="Kong Y."/>
            <person name="Jiang Z."/>
            <person name="Chourrout D."/>
            <person name="Li R."/>
            <person name="Bao Z."/>
        </authorList>
    </citation>
    <scope>NUCLEOTIDE SEQUENCE [LARGE SCALE GENOMIC DNA]</scope>
    <source>
        <strain evidence="4 5">PY_sf001</strain>
    </source>
</reference>
<organism evidence="4 5">
    <name type="scientific">Mizuhopecten yessoensis</name>
    <name type="common">Japanese scallop</name>
    <name type="synonym">Patinopecten yessoensis</name>
    <dbReference type="NCBI Taxonomy" id="6573"/>
    <lineage>
        <taxon>Eukaryota</taxon>
        <taxon>Metazoa</taxon>
        <taxon>Spiralia</taxon>
        <taxon>Lophotrochozoa</taxon>
        <taxon>Mollusca</taxon>
        <taxon>Bivalvia</taxon>
        <taxon>Autobranchia</taxon>
        <taxon>Pteriomorphia</taxon>
        <taxon>Pectinida</taxon>
        <taxon>Pectinoidea</taxon>
        <taxon>Pectinidae</taxon>
        <taxon>Mizuhopecten</taxon>
    </lineage>
</organism>
<dbReference type="Proteomes" id="UP000242188">
    <property type="component" value="Unassembled WGS sequence"/>
</dbReference>